<evidence type="ECO:0000256" key="1">
    <source>
        <dbReference type="SAM" id="Coils"/>
    </source>
</evidence>
<proteinExistence type="predicted"/>
<sequence>MTIDLSRLTVLGTISARENAALEQARATLDVELTASKEVRRQLLAEQRRDGLASERGSIRRRIEQLRAKQGEIDQRIEEQEASIELLQERATAAHRLRKTCEAWAAHHVQTGGAQ</sequence>
<gene>
    <name evidence="2" type="ORF">GA0061101_16214</name>
</gene>
<dbReference type="OrthoDB" id="9883081at2"/>
<dbReference type="RefSeq" id="WP_092577766.1">
    <property type="nucleotide sequence ID" value="NZ_FMAF01000062.1"/>
</dbReference>
<name>A0A1C3XLH7_9HYPH</name>
<dbReference type="Proteomes" id="UP000199205">
    <property type="component" value="Unassembled WGS sequence"/>
</dbReference>
<evidence type="ECO:0000313" key="2">
    <source>
        <dbReference type="EMBL" id="SCB53110.1"/>
    </source>
</evidence>
<protein>
    <submittedName>
        <fullName evidence="2">Uncharacterized protein</fullName>
    </submittedName>
</protein>
<keyword evidence="1" id="KW-0175">Coiled coil</keyword>
<dbReference type="EMBL" id="FMAF01000062">
    <property type="protein sequence ID" value="SCB53110.1"/>
    <property type="molecule type" value="Genomic_DNA"/>
</dbReference>
<evidence type="ECO:0000313" key="3">
    <source>
        <dbReference type="Proteomes" id="UP000199205"/>
    </source>
</evidence>
<feature type="coiled-coil region" evidence="1">
    <location>
        <begin position="63"/>
        <end position="97"/>
    </location>
</feature>
<organism evidence="2 3">
    <name type="scientific">Rhizobium lusitanum</name>
    <dbReference type="NCBI Taxonomy" id="293958"/>
    <lineage>
        <taxon>Bacteria</taxon>
        <taxon>Pseudomonadati</taxon>
        <taxon>Pseudomonadota</taxon>
        <taxon>Alphaproteobacteria</taxon>
        <taxon>Hyphomicrobiales</taxon>
        <taxon>Rhizobiaceae</taxon>
        <taxon>Rhizobium/Agrobacterium group</taxon>
        <taxon>Rhizobium</taxon>
    </lineage>
</organism>
<dbReference type="AlphaFoldDB" id="A0A1C3XLH7"/>
<reference evidence="2 3" key="1">
    <citation type="submission" date="2016-08" db="EMBL/GenBank/DDBJ databases">
        <authorList>
            <person name="Seilhamer J.J."/>
        </authorList>
    </citation>
    <scope>NUCLEOTIDE SEQUENCE [LARGE SCALE GENOMIC DNA]</scope>
    <source>
        <strain evidence="2 3">P1-7</strain>
    </source>
</reference>
<accession>A0A1C3XLH7</accession>